<keyword evidence="1" id="KW-1133">Transmembrane helix</keyword>
<protein>
    <recommendedName>
        <fullName evidence="4">Transmembrane protein</fullName>
    </recommendedName>
</protein>
<evidence type="ECO:0000256" key="1">
    <source>
        <dbReference type="SAM" id="Phobius"/>
    </source>
</evidence>
<keyword evidence="3" id="KW-1185">Reference proteome</keyword>
<dbReference type="EMBL" id="CAJJDN010000286">
    <property type="protein sequence ID" value="CAD8130396.1"/>
    <property type="molecule type" value="Genomic_DNA"/>
</dbReference>
<comment type="caution">
    <text evidence="2">The sequence shown here is derived from an EMBL/GenBank/DDBJ whole genome shotgun (WGS) entry which is preliminary data.</text>
</comment>
<accession>A0A8S1RRH0</accession>
<sequence length="110" mass="13444">MTIQLGFELSCFNILQSYLTYHNCQTLKQFHRVRSILIVHNYYDRLIWLFITKIDALYNKSFIIHSWYVLIMKLLQFYYYFGLNIVFIAIYNSHKELLQCIIENPHQEII</sequence>
<feature type="transmembrane region" description="Helical" evidence="1">
    <location>
        <begin position="67"/>
        <end position="91"/>
    </location>
</feature>
<keyword evidence="1" id="KW-0472">Membrane</keyword>
<organism evidence="2 3">
    <name type="scientific">Paramecium sonneborni</name>
    <dbReference type="NCBI Taxonomy" id="65129"/>
    <lineage>
        <taxon>Eukaryota</taxon>
        <taxon>Sar</taxon>
        <taxon>Alveolata</taxon>
        <taxon>Ciliophora</taxon>
        <taxon>Intramacronucleata</taxon>
        <taxon>Oligohymenophorea</taxon>
        <taxon>Peniculida</taxon>
        <taxon>Parameciidae</taxon>
        <taxon>Paramecium</taxon>
    </lineage>
</organism>
<name>A0A8S1RRH0_9CILI</name>
<keyword evidence="1" id="KW-0812">Transmembrane</keyword>
<dbReference type="Proteomes" id="UP000692954">
    <property type="component" value="Unassembled WGS sequence"/>
</dbReference>
<reference evidence="2" key="1">
    <citation type="submission" date="2021-01" db="EMBL/GenBank/DDBJ databases">
        <authorList>
            <consortium name="Genoscope - CEA"/>
            <person name="William W."/>
        </authorList>
    </citation>
    <scope>NUCLEOTIDE SEQUENCE</scope>
</reference>
<proteinExistence type="predicted"/>
<dbReference type="AlphaFoldDB" id="A0A8S1RRH0"/>
<evidence type="ECO:0008006" key="4">
    <source>
        <dbReference type="Google" id="ProtNLM"/>
    </source>
</evidence>
<gene>
    <name evidence="2" type="ORF">PSON_ATCC_30995.1.T2860002</name>
</gene>
<evidence type="ECO:0000313" key="2">
    <source>
        <dbReference type="EMBL" id="CAD8130396.1"/>
    </source>
</evidence>
<evidence type="ECO:0000313" key="3">
    <source>
        <dbReference type="Proteomes" id="UP000692954"/>
    </source>
</evidence>